<accession>A0AAV2TZP8</accession>
<evidence type="ECO:0000313" key="2">
    <source>
        <dbReference type="EMBL" id="CAL5141860.1"/>
    </source>
</evidence>
<protein>
    <submittedName>
        <fullName evidence="2">Uncharacterized protein</fullName>
    </submittedName>
</protein>
<feature type="compositionally biased region" description="Acidic residues" evidence="1">
    <location>
        <begin position="42"/>
        <end position="67"/>
    </location>
</feature>
<feature type="region of interest" description="Disordered" evidence="1">
    <location>
        <begin position="36"/>
        <end position="110"/>
    </location>
</feature>
<gene>
    <name evidence="2" type="ORF">CDAUBV1_LOCUS17162</name>
</gene>
<dbReference type="AlphaFoldDB" id="A0AAV2TZP8"/>
<organism evidence="2 3">
    <name type="scientific">Calicophoron daubneyi</name>
    <name type="common">Rumen fluke</name>
    <name type="synonym">Paramphistomum daubneyi</name>
    <dbReference type="NCBI Taxonomy" id="300641"/>
    <lineage>
        <taxon>Eukaryota</taxon>
        <taxon>Metazoa</taxon>
        <taxon>Spiralia</taxon>
        <taxon>Lophotrochozoa</taxon>
        <taxon>Platyhelminthes</taxon>
        <taxon>Trematoda</taxon>
        <taxon>Digenea</taxon>
        <taxon>Plagiorchiida</taxon>
        <taxon>Pronocephalata</taxon>
        <taxon>Paramphistomoidea</taxon>
        <taxon>Paramphistomidae</taxon>
        <taxon>Calicophoron</taxon>
    </lineage>
</organism>
<feature type="compositionally biased region" description="Acidic residues" evidence="1">
    <location>
        <begin position="75"/>
        <end position="108"/>
    </location>
</feature>
<evidence type="ECO:0000313" key="3">
    <source>
        <dbReference type="Proteomes" id="UP001497525"/>
    </source>
</evidence>
<comment type="caution">
    <text evidence="2">The sequence shown here is derived from an EMBL/GenBank/DDBJ whole genome shotgun (WGS) entry which is preliminary data.</text>
</comment>
<dbReference type="Proteomes" id="UP001497525">
    <property type="component" value="Unassembled WGS sequence"/>
</dbReference>
<reference evidence="2" key="1">
    <citation type="submission" date="2024-06" db="EMBL/GenBank/DDBJ databases">
        <authorList>
            <person name="Liu X."/>
            <person name="Lenzi L."/>
            <person name="Haldenby T S."/>
            <person name="Uol C."/>
        </authorList>
    </citation>
    <scope>NUCLEOTIDE SEQUENCE</scope>
</reference>
<proteinExistence type="predicted"/>
<name>A0AAV2TZP8_CALDB</name>
<evidence type="ECO:0000256" key="1">
    <source>
        <dbReference type="SAM" id="MobiDB-lite"/>
    </source>
</evidence>
<dbReference type="EMBL" id="CAXLJL010000933">
    <property type="protein sequence ID" value="CAL5141860.1"/>
    <property type="molecule type" value="Genomic_DNA"/>
</dbReference>
<sequence>MSSSALTNQSISLINRTAIVTIKSREHLKSIFGTIFKVNDNGDGDNGCDDNGNDDDEEEDADDDDTDGDWHVGDDYDDVDGDSDNADSDDDGGGGGGLDDDDDGDDDTNFGNTNLYNCLADILSYETRVHVQKSSHLLVRAT</sequence>